<keyword evidence="3 5" id="KW-0472">Membrane</keyword>
<keyword evidence="2 6" id="KW-0732">Signal</keyword>
<gene>
    <name evidence="8" type="ORF">Ga0061065_1064</name>
</gene>
<dbReference type="Pfam" id="PF00691">
    <property type="entry name" value="OmpA"/>
    <property type="match status" value="1"/>
</dbReference>
<evidence type="ECO:0000313" key="9">
    <source>
        <dbReference type="Proteomes" id="UP000182769"/>
    </source>
</evidence>
<dbReference type="STRING" id="1137284.GCA_001418205_02050"/>
<dbReference type="Gene3D" id="4.10.1080.10">
    <property type="entry name" value="TSP type-3 repeat"/>
    <property type="match status" value="2"/>
</dbReference>
<dbReference type="GO" id="GO:0009279">
    <property type="term" value="C:cell outer membrane"/>
    <property type="evidence" value="ECO:0007669"/>
    <property type="project" value="UniProtKB-SubCell"/>
</dbReference>
<dbReference type="InterPro" id="IPR006664">
    <property type="entry name" value="OMP_bac"/>
</dbReference>
<feature type="chain" id="PRO_5005505442" evidence="6">
    <location>
        <begin position="21"/>
        <end position="293"/>
    </location>
</feature>
<evidence type="ECO:0000313" key="8">
    <source>
        <dbReference type="EMBL" id="CUB04186.1"/>
    </source>
</evidence>
<dbReference type="InterPro" id="IPR050330">
    <property type="entry name" value="Bact_OuterMem_StrucFunc"/>
</dbReference>
<evidence type="ECO:0000256" key="1">
    <source>
        <dbReference type="ARBA" id="ARBA00004442"/>
    </source>
</evidence>
<dbReference type="CDD" id="cd07185">
    <property type="entry name" value="OmpA_C-like"/>
    <property type="match status" value="1"/>
</dbReference>
<evidence type="ECO:0000256" key="5">
    <source>
        <dbReference type="PROSITE-ProRule" id="PRU00473"/>
    </source>
</evidence>
<dbReference type="PRINTS" id="PR01021">
    <property type="entry name" value="OMPADOMAIN"/>
</dbReference>
<evidence type="ECO:0000256" key="2">
    <source>
        <dbReference type="ARBA" id="ARBA00022729"/>
    </source>
</evidence>
<evidence type="ECO:0000259" key="7">
    <source>
        <dbReference type="PROSITE" id="PS51123"/>
    </source>
</evidence>
<dbReference type="InterPro" id="IPR036737">
    <property type="entry name" value="OmpA-like_sf"/>
</dbReference>
<feature type="domain" description="OmpA-like" evidence="7">
    <location>
        <begin position="162"/>
        <end position="281"/>
    </location>
</feature>
<name>A0A0K6IM72_9GAMM</name>
<dbReference type="Proteomes" id="UP000182769">
    <property type="component" value="Unassembled WGS sequence"/>
</dbReference>
<dbReference type="PANTHER" id="PTHR30329:SF21">
    <property type="entry name" value="LIPOPROTEIN YIAD-RELATED"/>
    <property type="match status" value="1"/>
</dbReference>
<dbReference type="InterPro" id="IPR006665">
    <property type="entry name" value="OmpA-like"/>
</dbReference>
<proteinExistence type="predicted"/>
<protein>
    <submittedName>
        <fullName evidence="8">Outer membrane protein OmpA and related peptidoglycan-associated (Lipo)proteins</fullName>
    </submittedName>
</protein>
<dbReference type="GO" id="GO:0007155">
    <property type="term" value="P:cell adhesion"/>
    <property type="evidence" value="ECO:0007669"/>
    <property type="project" value="InterPro"/>
</dbReference>
<keyword evidence="9" id="KW-1185">Reference proteome</keyword>
<comment type="subcellular location">
    <subcellularLocation>
        <location evidence="1">Cell outer membrane</location>
    </subcellularLocation>
</comment>
<dbReference type="SUPFAM" id="SSF103088">
    <property type="entry name" value="OmpA-like"/>
    <property type="match status" value="1"/>
</dbReference>
<keyword evidence="4" id="KW-0998">Cell outer membrane</keyword>
<dbReference type="InterPro" id="IPR028974">
    <property type="entry name" value="TSP_type-3_rpt"/>
</dbReference>
<accession>A0A0K6IM72</accession>
<sequence>MKFVWLPITAALLASSITLAEDKPSSQIDNKDLSTKEINEVYSDLDQDGVTTRYDQCQNTALSETVNTIGCDLDSDQDGIYDKNDQCPNTPANTPVNFLGCAADTDYDGVVDTKDRCPMTPLGTKVDVDGCKIVDDSDNDGIANNIDQCPDTPMGVEVNQFGCQPRTSLLVNIVFDTASWVVRPDQESFLMKDLSTLKDLQADEIVLITGHTDSVGRDIDNVRLSWNRAASVKQYLTTHSDVDPLQIYLIGQGDSSPIADNSTDTGRQENRRIELEVMTQNVLPQSAMLHSPQ</sequence>
<dbReference type="PANTHER" id="PTHR30329">
    <property type="entry name" value="STATOR ELEMENT OF FLAGELLAR MOTOR COMPLEX"/>
    <property type="match status" value="1"/>
</dbReference>
<dbReference type="RefSeq" id="WP_055463141.1">
    <property type="nucleotide sequence ID" value="NZ_CYHG01000006.1"/>
</dbReference>
<evidence type="ECO:0000256" key="4">
    <source>
        <dbReference type="ARBA" id="ARBA00023237"/>
    </source>
</evidence>
<dbReference type="EMBL" id="CYHG01000006">
    <property type="protein sequence ID" value="CUB04186.1"/>
    <property type="molecule type" value="Genomic_DNA"/>
</dbReference>
<dbReference type="Gene3D" id="3.30.1330.60">
    <property type="entry name" value="OmpA-like domain"/>
    <property type="match status" value="1"/>
</dbReference>
<reference evidence="9" key="1">
    <citation type="submission" date="2015-08" db="EMBL/GenBank/DDBJ databases">
        <authorList>
            <person name="Varghese N."/>
        </authorList>
    </citation>
    <scope>NUCLEOTIDE SEQUENCE [LARGE SCALE GENOMIC DNA]</scope>
    <source>
        <strain evidence="9">JCM 18476</strain>
    </source>
</reference>
<dbReference type="AlphaFoldDB" id="A0A0K6IM72"/>
<dbReference type="SUPFAM" id="SSF103647">
    <property type="entry name" value="TSP type-3 repeat"/>
    <property type="match status" value="1"/>
</dbReference>
<evidence type="ECO:0000256" key="3">
    <source>
        <dbReference type="ARBA" id="ARBA00023136"/>
    </source>
</evidence>
<dbReference type="Pfam" id="PF02412">
    <property type="entry name" value="TSP_3"/>
    <property type="match status" value="3"/>
</dbReference>
<evidence type="ECO:0000256" key="6">
    <source>
        <dbReference type="SAM" id="SignalP"/>
    </source>
</evidence>
<dbReference type="OrthoDB" id="9782229at2"/>
<dbReference type="InterPro" id="IPR003367">
    <property type="entry name" value="Thrombospondin_3-like_rpt"/>
</dbReference>
<feature type="signal peptide" evidence="6">
    <location>
        <begin position="1"/>
        <end position="20"/>
    </location>
</feature>
<organism evidence="8 9">
    <name type="scientific">Marinomonas fungiae</name>
    <dbReference type="NCBI Taxonomy" id="1137284"/>
    <lineage>
        <taxon>Bacteria</taxon>
        <taxon>Pseudomonadati</taxon>
        <taxon>Pseudomonadota</taxon>
        <taxon>Gammaproteobacteria</taxon>
        <taxon>Oceanospirillales</taxon>
        <taxon>Oceanospirillaceae</taxon>
        <taxon>Marinomonas</taxon>
    </lineage>
</organism>
<dbReference type="GO" id="GO:0005509">
    <property type="term" value="F:calcium ion binding"/>
    <property type="evidence" value="ECO:0007669"/>
    <property type="project" value="InterPro"/>
</dbReference>
<dbReference type="PROSITE" id="PS51123">
    <property type="entry name" value="OMPA_2"/>
    <property type="match status" value="1"/>
</dbReference>